<dbReference type="OrthoDB" id="9814088at2"/>
<dbReference type="HAMAP" id="MF_01821">
    <property type="entry name" value="Helicase_RapA"/>
    <property type="match status" value="1"/>
</dbReference>
<dbReference type="InterPro" id="IPR038718">
    <property type="entry name" value="SNF2-like_sf"/>
</dbReference>
<dbReference type="InterPro" id="IPR014001">
    <property type="entry name" value="Helicase_ATP-bd"/>
</dbReference>
<dbReference type="RefSeq" id="WP_092900142.1">
    <property type="nucleotide sequence ID" value="NZ_FOKK01000018.1"/>
</dbReference>
<dbReference type="NCBIfam" id="NF003426">
    <property type="entry name" value="PRK04914.1"/>
    <property type="match status" value="1"/>
</dbReference>
<dbReference type="InterPro" id="IPR040766">
    <property type="entry name" value="Tudor_2_RapA"/>
</dbReference>
<proteinExistence type="inferred from homology"/>
<evidence type="ECO:0000256" key="6">
    <source>
        <dbReference type="ARBA" id="ARBA00023125"/>
    </source>
</evidence>
<dbReference type="Pfam" id="PF18337">
    <property type="entry name" value="Tudor_RapA"/>
    <property type="match status" value="1"/>
</dbReference>
<accession>A0A1I1C0Z8</accession>
<dbReference type="Gene3D" id="3.40.50.10810">
    <property type="entry name" value="Tandem AAA-ATPase domain"/>
    <property type="match status" value="1"/>
</dbReference>
<keyword evidence="8" id="KW-0804">Transcription</keyword>
<evidence type="ECO:0000256" key="1">
    <source>
        <dbReference type="ARBA" id="ARBA00022741"/>
    </source>
</evidence>
<keyword evidence="1" id="KW-0547">Nucleotide-binding</keyword>
<dbReference type="CDD" id="cd18793">
    <property type="entry name" value="SF2_C_SNF"/>
    <property type="match status" value="1"/>
</dbReference>
<evidence type="ECO:0000256" key="5">
    <source>
        <dbReference type="ARBA" id="ARBA00023015"/>
    </source>
</evidence>
<dbReference type="Proteomes" id="UP000198790">
    <property type="component" value="Unassembled WGS sequence"/>
</dbReference>
<dbReference type="PROSITE" id="PS51192">
    <property type="entry name" value="HELICASE_ATP_BIND_1"/>
    <property type="match status" value="1"/>
</dbReference>
<dbReference type="Gene3D" id="3.40.50.300">
    <property type="entry name" value="P-loop containing nucleotide triphosphate hydrolases"/>
    <property type="match status" value="1"/>
</dbReference>
<dbReference type="SMART" id="SM00487">
    <property type="entry name" value="DEXDc"/>
    <property type="match status" value="1"/>
</dbReference>
<dbReference type="PANTHER" id="PTHR45766:SF6">
    <property type="entry name" value="SWI_SNF-RELATED MATRIX-ASSOCIATED ACTIN-DEPENDENT REGULATOR OF CHROMATIN SUBFAMILY A-LIKE PROTEIN 1"/>
    <property type="match status" value="1"/>
</dbReference>
<keyword evidence="12" id="KW-1185">Reference proteome</keyword>
<evidence type="ECO:0000313" key="12">
    <source>
        <dbReference type="Proteomes" id="UP000198790"/>
    </source>
</evidence>
<protein>
    <submittedName>
        <fullName evidence="11">ATP-dependent helicase HepA</fullName>
    </submittedName>
</protein>
<dbReference type="AlphaFoldDB" id="A0A1I1C0Z8"/>
<dbReference type="Pfam" id="PF00271">
    <property type="entry name" value="Helicase_C"/>
    <property type="match status" value="1"/>
</dbReference>
<dbReference type="Gene3D" id="2.30.30.140">
    <property type="match status" value="1"/>
</dbReference>
<dbReference type="Gene3D" id="6.10.140.1500">
    <property type="match status" value="1"/>
</dbReference>
<dbReference type="STRING" id="237018.SAMN04489723_11851"/>
<dbReference type="InterPro" id="IPR057342">
    <property type="entry name" value="DEXDc_RapA"/>
</dbReference>
<dbReference type="InterPro" id="IPR049730">
    <property type="entry name" value="SNF2/RAD54-like_C"/>
</dbReference>
<dbReference type="CDD" id="cd18011">
    <property type="entry name" value="DEXDc_RapA"/>
    <property type="match status" value="1"/>
</dbReference>
<dbReference type="GO" id="GO:0006355">
    <property type="term" value="P:regulation of DNA-templated transcription"/>
    <property type="evidence" value="ECO:0007669"/>
    <property type="project" value="InterPro"/>
</dbReference>
<evidence type="ECO:0000256" key="7">
    <source>
        <dbReference type="ARBA" id="ARBA00023159"/>
    </source>
</evidence>
<feature type="domain" description="Helicase C-terminal" evidence="10">
    <location>
        <begin position="467"/>
        <end position="625"/>
    </location>
</feature>
<keyword evidence="5" id="KW-0805">Transcription regulation</keyword>
<dbReference type="GO" id="GO:0003677">
    <property type="term" value="F:DNA binding"/>
    <property type="evidence" value="ECO:0007669"/>
    <property type="project" value="UniProtKB-KW"/>
</dbReference>
<dbReference type="InterPro" id="IPR000330">
    <property type="entry name" value="SNF2_N"/>
</dbReference>
<keyword evidence="3 11" id="KW-0347">Helicase</keyword>
<dbReference type="InterPro" id="IPR001650">
    <property type="entry name" value="Helicase_C-like"/>
</dbReference>
<evidence type="ECO:0000256" key="4">
    <source>
        <dbReference type="ARBA" id="ARBA00022840"/>
    </source>
</evidence>
<evidence type="ECO:0000313" key="11">
    <source>
        <dbReference type="EMBL" id="SFB54213.1"/>
    </source>
</evidence>
<dbReference type="SUPFAM" id="SSF52540">
    <property type="entry name" value="P-loop containing nucleoside triphosphate hydrolases"/>
    <property type="match status" value="2"/>
</dbReference>
<dbReference type="InterPro" id="IPR027417">
    <property type="entry name" value="P-loop_NTPase"/>
</dbReference>
<evidence type="ECO:0000256" key="3">
    <source>
        <dbReference type="ARBA" id="ARBA00022806"/>
    </source>
</evidence>
<dbReference type="PANTHER" id="PTHR45766">
    <property type="entry name" value="DNA ANNEALING HELICASE AND ENDONUCLEASE ZRANB3 FAMILY MEMBER"/>
    <property type="match status" value="1"/>
</dbReference>
<dbReference type="GO" id="GO:0005524">
    <property type="term" value="F:ATP binding"/>
    <property type="evidence" value="ECO:0007669"/>
    <property type="project" value="UniProtKB-KW"/>
</dbReference>
<dbReference type="Pfam" id="PF18339">
    <property type="entry name" value="Tudor_1_RapA"/>
    <property type="match status" value="1"/>
</dbReference>
<feature type="domain" description="Helicase ATP-binding" evidence="9">
    <location>
        <begin position="158"/>
        <end position="330"/>
    </location>
</feature>
<evidence type="ECO:0000259" key="10">
    <source>
        <dbReference type="PROSITE" id="PS51194"/>
    </source>
</evidence>
<dbReference type="GO" id="GO:0016817">
    <property type="term" value="F:hydrolase activity, acting on acid anhydrides"/>
    <property type="evidence" value="ECO:0007669"/>
    <property type="project" value="InterPro"/>
</dbReference>
<dbReference type="GO" id="GO:0004386">
    <property type="term" value="F:helicase activity"/>
    <property type="evidence" value="ECO:0007669"/>
    <property type="project" value="UniProtKB-KW"/>
</dbReference>
<keyword evidence="6" id="KW-0238">DNA-binding</keyword>
<sequence length="942" mass="106614">MGEFSLNQRYTSSGEPELGVGIVTEVSKGKVRITFPVSEEVRLYSIESAPLLRTIFKPGHTIVDQQGQAMLIEDVRLEDGLYVYFGNDRELGEDELGDVSTSHTVDDRLFAGDVDTPELFALRRETLDHNYQRRISPVHGFVGGKIDLIPHQLYIAHEVSSRFAPRVLLSDQVGLGKTIEACLILHRLLVTGRISRVLILVPESLIHQWFVEVLRRFNLWFNIFDEERCRSLEKGAPEGNPFLDDQLVICSIEFLAGSQKRTRQAISANWDMLVVDEAHHLEWSVDEVSPEYSIVELLSQVANGLLLLTATPEQLGVESHFARLRLLDPNRYNNYDDFINESDGTKDIAAIVEKLSTGKALKAGETRLLEDIFSKERIALLANSDELTRHNLIEDLLDQHGPGRVLFRNTRLAMSGFPKRIAQLIPLQEEEGQSLWIERLSKEFSYDMEHSSEPKPAQEFWFDEDPRVTWLVGKMQELQDAKILLICSTKEKVLALEAALSDFPELTASVFHEDLTLVQRDRNAAWFAESEGAQLLICSEIGSEGRNFQFAHHLVLFDMPFHPELLEQRIGRLDRIGQKEDITIHIPYLLGSPQELLIRWFHEGLDAFNTNLEGGNIISKLFSKRLLTISKIASAEAAKSELEVLISETAAYQKELKKNLAEGRDKLLEMNSFRPKVAEKLIEQIQEEDNDPTLETYLTKVFRYFDIEMEDLAARTYLLHPASYSAEVFPSIPKEGVQVTFDRKRALSREDVSFLTWDHPMANGAIDKMLSSTLGTASCGLIRGTGKPGLLLELIFVLETAGKQSIDIDRFLADTPLRIVVDHTGKEVTENFTVAMLNKSVVPGSIDPLLDNEVFVDTLLPNMISSATDIAEKLGEKEIEAGLERMKRTLDHEINRLTALQKKNRDIRESEIQTALEERSALSALIKKARLRLDAVQLIRME</sequence>
<dbReference type="Pfam" id="PF12137">
    <property type="entry name" value="RapA_C"/>
    <property type="match status" value="1"/>
</dbReference>
<dbReference type="InterPro" id="IPR023949">
    <property type="entry name" value="Helicase_RapA"/>
</dbReference>
<reference evidence="11 12" key="1">
    <citation type="submission" date="2016-10" db="EMBL/GenBank/DDBJ databases">
        <authorList>
            <person name="de Groot N.N."/>
        </authorList>
    </citation>
    <scope>NUCLEOTIDE SEQUENCE [LARGE SCALE GENOMIC DNA]</scope>
    <source>
        <strain evidence="11 12">DSM 23399</strain>
    </source>
</reference>
<keyword evidence="7" id="KW-0010">Activator</keyword>
<organism evidence="11 12">
    <name type="scientific">Algoriphagus aquimarinus</name>
    <dbReference type="NCBI Taxonomy" id="237018"/>
    <lineage>
        <taxon>Bacteria</taxon>
        <taxon>Pseudomonadati</taxon>
        <taxon>Bacteroidota</taxon>
        <taxon>Cytophagia</taxon>
        <taxon>Cytophagales</taxon>
        <taxon>Cyclobacteriaceae</taxon>
        <taxon>Algoriphagus</taxon>
    </lineage>
</organism>
<name>A0A1I1C0Z8_9BACT</name>
<dbReference type="Gene3D" id="3.30.360.80">
    <property type="match status" value="1"/>
</dbReference>
<dbReference type="InterPro" id="IPR040765">
    <property type="entry name" value="Tudor_1_RapA"/>
</dbReference>
<dbReference type="InterPro" id="IPR022737">
    <property type="entry name" value="RapA_C"/>
</dbReference>
<dbReference type="SMART" id="SM00490">
    <property type="entry name" value="HELICc"/>
    <property type="match status" value="1"/>
</dbReference>
<evidence type="ECO:0000256" key="8">
    <source>
        <dbReference type="ARBA" id="ARBA00023163"/>
    </source>
</evidence>
<evidence type="ECO:0000259" key="9">
    <source>
        <dbReference type="PROSITE" id="PS51192"/>
    </source>
</evidence>
<keyword evidence="2" id="KW-0378">Hydrolase</keyword>
<dbReference type="PROSITE" id="PS51194">
    <property type="entry name" value="HELICASE_CTER"/>
    <property type="match status" value="1"/>
</dbReference>
<gene>
    <name evidence="11" type="ORF">SAMN04489723_11851</name>
</gene>
<evidence type="ECO:0000256" key="2">
    <source>
        <dbReference type="ARBA" id="ARBA00022801"/>
    </source>
</evidence>
<dbReference type="Pfam" id="PF00176">
    <property type="entry name" value="SNF2-rel_dom"/>
    <property type="match status" value="1"/>
</dbReference>
<keyword evidence="4" id="KW-0067">ATP-binding</keyword>
<dbReference type="EMBL" id="FOKK01000018">
    <property type="protein sequence ID" value="SFB54213.1"/>
    <property type="molecule type" value="Genomic_DNA"/>
</dbReference>